<comment type="caution">
    <text evidence="1">The sequence shown here is derived from an EMBL/GenBank/DDBJ whole genome shotgun (WGS) entry which is preliminary data.</text>
</comment>
<proteinExistence type="predicted"/>
<name>A0A8H7E0K3_9EURO</name>
<sequence length="125" mass="13824">MPKDDVVDRLTRILTDLQPDLREVIATHDPTDLHPDRWQSLRQRHGMGSELDRRLGEFCAICEELLGGPRLWLAGGNGGRMLESSRLRELLEDRLAEGVDPAQVAADGVDLSVSKSGQSLPSRQG</sequence>
<organism evidence="1 2">
    <name type="scientific">Endocarpon pusillum</name>
    <dbReference type="NCBI Taxonomy" id="364733"/>
    <lineage>
        <taxon>Eukaryota</taxon>
        <taxon>Fungi</taxon>
        <taxon>Dikarya</taxon>
        <taxon>Ascomycota</taxon>
        <taxon>Pezizomycotina</taxon>
        <taxon>Eurotiomycetes</taxon>
        <taxon>Chaetothyriomycetidae</taxon>
        <taxon>Verrucariales</taxon>
        <taxon>Verrucariaceae</taxon>
        <taxon>Endocarpon</taxon>
    </lineage>
</organism>
<keyword evidence="2" id="KW-1185">Reference proteome</keyword>
<gene>
    <name evidence="1" type="ORF">GJ744_006023</name>
</gene>
<accession>A0A8H7E0K3</accession>
<evidence type="ECO:0000313" key="2">
    <source>
        <dbReference type="Proteomes" id="UP000606974"/>
    </source>
</evidence>
<protein>
    <submittedName>
        <fullName evidence="1">Uncharacterized protein</fullName>
    </submittedName>
</protein>
<dbReference type="Proteomes" id="UP000606974">
    <property type="component" value="Unassembled WGS sequence"/>
</dbReference>
<reference evidence="1" key="1">
    <citation type="submission" date="2020-02" db="EMBL/GenBank/DDBJ databases">
        <authorList>
            <person name="Palmer J.M."/>
        </authorList>
    </citation>
    <scope>NUCLEOTIDE SEQUENCE</scope>
    <source>
        <strain evidence="1">EPUS1.4</strain>
        <tissue evidence="1">Thallus</tissue>
    </source>
</reference>
<dbReference type="EMBL" id="JAACFV010002687">
    <property type="protein sequence ID" value="KAF7501971.1"/>
    <property type="molecule type" value="Genomic_DNA"/>
</dbReference>
<evidence type="ECO:0000313" key="1">
    <source>
        <dbReference type="EMBL" id="KAF7501971.1"/>
    </source>
</evidence>
<dbReference type="AlphaFoldDB" id="A0A8H7E0K3"/>